<gene>
    <name evidence="1" type="ORF">C7445_11636</name>
</gene>
<comment type="caution">
    <text evidence="1">The sequence shown here is derived from an EMBL/GenBank/DDBJ whole genome shotgun (WGS) entry which is preliminary data.</text>
</comment>
<evidence type="ECO:0000313" key="1">
    <source>
        <dbReference type="EMBL" id="TDY42358.1"/>
    </source>
</evidence>
<dbReference type="GO" id="GO:0016874">
    <property type="term" value="F:ligase activity"/>
    <property type="evidence" value="ECO:0007669"/>
    <property type="project" value="UniProtKB-KW"/>
</dbReference>
<dbReference type="AlphaFoldDB" id="A0A4R8LIV4"/>
<dbReference type="InterPro" id="IPR009097">
    <property type="entry name" value="Cyclic_Pdiesterase"/>
</dbReference>
<reference evidence="1 2" key="1">
    <citation type="submission" date="2019-03" db="EMBL/GenBank/DDBJ databases">
        <title>Genomic Encyclopedia of Type Strains, Phase IV (KMG-IV): sequencing the most valuable type-strain genomes for metagenomic binning, comparative biology and taxonomic classification.</title>
        <authorList>
            <person name="Goeker M."/>
        </authorList>
    </citation>
    <scope>NUCLEOTIDE SEQUENCE [LARGE SCALE GENOMIC DNA]</scope>
    <source>
        <strain evidence="1 2">DSM 17974</strain>
    </source>
</reference>
<protein>
    <submittedName>
        <fullName evidence="1">2'-5' RNA ligase</fullName>
    </submittedName>
</protein>
<keyword evidence="1" id="KW-0436">Ligase</keyword>
<evidence type="ECO:0000313" key="2">
    <source>
        <dbReference type="Proteomes" id="UP000294581"/>
    </source>
</evidence>
<dbReference type="Gene3D" id="3.90.1140.10">
    <property type="entry name" value="Cyclic phosphodiesterase"/>
    <property type="match status" value="1"/>
</dbReference>
<dbReference type="EMBL" id="SORF01000016">
    <property type="protein sequence ID" value="TDY42358.1"/>
    <property type="molecule type" value="Genomic_DNA"/>
</dbReference>
<name>A0A4R8LIV4_9BACL</name>
<keyword evidence="2" id="KW-1185">Reference proteome</keyword>
<proteinExistence type="predicted"/>
<dbReference type="InterPro" id="IPR050580">
    <property type="entry name" value="2H_phosphoesterase_YjcG-like"/>
</dbReference>
<accession>A0A4R8LIV4</accession>
<dbReference type="PANTHER" id="PTHR40037">
    <property type="entry name" value="PHOSPHOESTERASE YJCG-RELATED"/>
    <property type="match status" value="1"/>
</dbReference>
<dbReference type="Proteomes" id="UP000294581">
    <property type="component" value="Unassembled WGS sequence"/>
</dbReference>
<organism evidence="1 2">
    <name type="scientific">Alicyclobacillus sacchari</name>
    <dbReference type="NCBI Taxonomy" id="392010"/>
    <lineage>
        <taxon>Bacteria</taxon>
        <taxon>Bacillati</taxon>
        <taxon>Bacillota</taxon>
        <taxon>Bacilli</taxon>
        <taxon>Bacillales</taxon>
        <taxon>Alicyclobacillaceae</taxon>
        <taxon>Alicyclobacillus</taxon>
    </lineage>
</organism>
<sequence length="171" mass="19517">MMRAIHLFPEFPNSKPINALRAKYDPLSNLIPPHVTLVFPFESTITADELQAHLKESIAGLKPFNIVMRGVTGADEEYLFLNVKVGNDEIIQLHDKLYTGILRQYLNRSLTYIPHLTVGRIINKRGFYLALQDTEGFNETFETTIHEIIVESIDDNGMSITELRMPLSPYN</sequence>
<dbReference type="SUPFAM" id="SSF55144">
    <property type="entry name" value="LigT-like"/>
    <property type="match status" value="1"/>
</dbReference>
<dbReference type="Pfam" id="PF13563">
    <property type="entry name" value="2_5_RNA_ligase2"/>
    <property type="match status" value="1"/>
</dbReference>
<dbReference type="OrthoDB" id="1524661at2"/>
<dbReference type="PANTHER" id="PTHR40037:SF1">
    <property type="entry name" value="PHOSPHOESTERASE SAOUHSC_00951-RELATED"/>
    <property type="match status" value="1"/>
</dbReference>